<dbReference type="InterPro" id="IPR023057">
    <property type="entry name" value="GlnE"/>
</dbReference>
<keyword evidence="6" id="KW-0511">Multifunctional enzyme</keyword>
<dbReference type="Gene3D" id="1.20.120.330">
    <property type="entry name" value="Nucleotidyltransferases domain 2"/>
    <property type="match status" value="2"/>
</dbReference>
<dbReference type="RefSeq" id="WP_147828627.1">
    <property type="nucleotide sequence ID" value="NZ_BPQG01000046.1"/>
</dbReference>
<feature type="domain" description="Glutamate-ammonia ligase adenylyltransferase repeated" evidence="7">
    <location>
        <begin position="51"/>
        <end position="294"/>
    </location>
</feature>
<comment type="caution">
    <text evidence="9">The sequence shown here is derived from an EMBL/GenBank/DDBJ whole genome shotgun (WGS) entry which is preliminary data.</text>
</comment>
<name>A0ABQ4QIP9_9HYPH</name>
<dbReference type="Gene3D" id="3.30.460.10">
    <property type="entry name" value="Beta Polymerase, domain 2"/>
    <property type="match status" value="2"/>
</dbReference>
<dbReference type="SUPFAM" id="SSF81593">
    <property type="entry name" value="Nucleotidyltransferase substrate binding subunit/domain"/>
    <property type="match status" value="2"/>
</dbReference>
<keyword evidence="3" id="KW-0547">Nucleotide-binding</keyword>
<dbReference type="NCBIfam" id="NF010706">
    <property type="entry name" value="PRK14108.1"/>
    <property type="match status" value="1"/>
</dbReference>
<dbReference type="Pfam" id="PF08335">
    <property type="entry name" value="GlnD_UR_UTase"/>
    <property type="match status" value="1"/>
</dbReference>
<dbReference type="PANTHER" id="PTHR30621:SF0">
    <property type="entry name" value="BIFUNCTIONAL GLUTAMINE SYNTHETASE ADENYLYLTRANSFERASE_ADENYLYL-REMOVING ENZYME"/>
    <property type="match status" value="1"/>
</dbReference>
<protein>
    <submittedName>
        <fullName evidence="9">Bifunctional glutamine synthetase</fullName>
    </submittedName>
</protein>
<evidence type="ECO:0000256" key="1">
    <source>
        <dbReference type="ARBA" id="ARBA00022679"/>
    </source>
</evidence>
<evidence type="ECO:0000259" key="8">
    <source>
        <dbReference type="Pfam" id="PF08335"/>
    </source>
</evidence>
<dbReference type="NCBIfam" id="NF008292">
    <property type="entry name" value="PRK11072.1"/>
    <property type="match status" value="1"/>
</dbReference>
<dbReference type="InterPro" id="IPR005190">
    <property type="entry name" value="GlnE_rpt_dom"/>
</dbReference>
<dbReference type="CDD" id="cd05401">
    <property type="entry name" value="NT_GlnE_GlnD_like"/>
    <property type="match status" value="1"/>
</dbReference>
<accession>A0ABQ4QIP9</accession>
<feature type="domain" description="PII-uridylyltransferase/Glutamine-synthetase adenylyltransferase" evidence="8">
    <location>
        <begin position="324"/>
        <end position="454"/>
    </location>
</feature>
<dbReference type="Pfam" id="PF03710">
    <property type="entry name" value="GlnE"/>
    <property type="match status" value="2"/>
</dbReference>
<keyword evidence="1" id="KW-0808">Transferase</keyword>
<keyword evidence="5" id="KW-0460">Magnesium</keyword>
<evidence type="ECO:0000256" key="6">
    <source>
        <dbReference type="ARBA" id="ARBA00023268"/>
    </source>
</evidence>
<keyword evidence="4" id="KW-0067">ATP-binding</keyword>
<dbReference type="Gene3D" id="1.20.120.1510">
    <property type="match status" value="1"/>
</dbReference>
<organism evidence="9 10">
    <name type="scientific">Methylobacterium cerastii</name>
    <dbReference type="NCBI Taxonomy" id="932741"/>
    <lineage>
        <taxon>Bacteria</taxon>
        <taxon>Pseudomonadati</taxon>
        <taxon>Pseudomonadota</taxon>
        <taxon>Alphaproteobacteria</taxon>
        <taxon>Hyphomicrobiales</taxon>
        <taxon>Methylobacteriaceae</taxon>
        <taxon>Methylobacterium</taxon>
    </lineage>
</organism>
<dbReference type="EMBL" id="BPQG01000046">
    <property type="protein sequence ID" value="GJD45136.1"/>
    <property type="molecule type" value="Genomic_DNA"/>
</dbReference>
<evidence type="ECO:0000256" key="3">
    <source>
        <dbReference type="ARBA" id="ARBA00022741"/>
    </source>
</evidence>
<keyword evidence="10" id="KW-1185">Reference proteome</keyword>
<keyword evidence="2" id="KW-0548">Nucleotidyltransferase</keyword>
<reference evidence="9 10" key="1">
    <citation type="journal article" date="2021" name="Front. Microbiol.">
        <title>Comprehensive Comparative Genomics and Phenotyping of Methylobacterium Species.</title>
        <authorList>
            <person name="Alessa O."/>
            <person name="Ogura Y."/>
            <person name="Fujitani Y."/>
            <person name="Takami H."/>
            <person name="Hayashi T."/>
            <person name="Sahin N."/>
            <person name="Tani A."/>
        </authorList>
    </citation>
    <scope>NUCLEOTIDE SEQUENCE [LARGE SCALE GENOMIC DNA]</scope>
    <source>
        <strain evidence="9 10">DSM 23679</strain>
    </source>
</reference>
<sequence>MPALGSLHDRLRAAPGLHDPGTAAARLGDVEPAFPPGFVTPPVRALLLGIADHAPFLWRLIAQAPDRFVALAGQAPEAADAAITARQRAAGRTGGTKPNLAAIGQVLRRNRAEHALLVALADLGGLWDLATVTKALSDFADASVGAAADALLLQAAGTGKFRPADPEAPQAGSGLVVLGLGKLGGGELNYSSDVDLIMFFDAAVAPLGENVEAKPFFAKLAQGIAKLLEERTSEGYVHRVDYRLRPDPGSTAVALSTDFAFDYYQSLGQNWERAAFIKARPIAGDRAAGARFLAELTPFIWRKYFDFAAIADIHAMKRQIHVVRGHEALAVVGHDIKLGRGGIREIEFFVQTQQLVFGGRRPELRGSRTVPMLGALTQAGWIDAAARDELAAAYAFLRTIEHRLQMRRDEQTQRLPLDGDDLAAFARFCGFETRGAFEAALLRHAGRVQAHYVLLFETAPSLSAEVGDLVFSGSEDDPATLATLAALGFTDPARTVETVRGWHFGRRPAVRTARARAVLTELLPSLLQALGGTAEPDAALNTLDHAFARMPDASELLTILLAHERLRLLFSDILGTAPRLAATVGTGPHVLDAVLDPDFVAPTTDPAAVAAQYAALVGSPADHETFLDRSRDAARQLRFVTGARLLSGILSAAQAGEAYSTIAEAAVTASLAAVERVFAAEYGAVPKGRCAILAIGRLGSRQLTAESDLDLVIVYDFDPEDRTTTGRRAIDAVVAYNRLAQRLYAALTVQTRRGGLYAVDLRLRPGGEHSPTAVQVRGFLAYHRSEAEVWEHMVLTRARVIAGDPGLGAEIEAGIRETVAQVRDAGAVCRAARDMRGLVAREKGHRGPLDLKMASGALLDLEFLAQALVLGHAHEQPALVGATADAVLEQAGASGVLPVDAAGRLADAYRLFDAVHHWQRLVGADGTAPSRGALARMATAMGVPSAETLVAQIQAERRATRKTLLGLRRATD</sequence>
<evidence type="ECO:0000256" key="2">
    <source>
        <dbReference type="ARBA" id="ARBA00022695"/>
    </source>
</evidence>
<dbReference type="Proteomes" id="UP001055117">
    <property type="component" value="Unassembled WGS sequence"/>
</dbReference>
<evidence type="ECO:0000313" key="10">
    <source>
        <dbReference type="Proteomes" id="UP001055117"/>
    </source>
</evidence>
<evidence type="ECO:0000256" key="4">
    <source>
        <dbReference type="ARBA" id="ARBA00022840"/>
    </source>
</evidence>
<gene>
    <name evidence="9" type="primary">glnE</name>
    <name evidence="9" type="ORF">AFCDBAGC_3005</name>
</gene>
<dbReference type="InterPro" id="IPR013546">
    <property type="entry name" value="PII_UdlTrfase/GS_AdlTrfase"/>
</dbReference>
<feature type="domain" description="Glutamate-ammonia ligase adenylyltransferase repeated" evidence="7">
    <location>
        <begin position="572"/>
        <end position="812"/>
    </location>
</feature>
<evidence type="ECO:0000256" key="5">
    <source>
        <dbReference type="ARBA" id="ARBA00022842"/>
    </source>
</evidence>
<evidence type="ECO:0000259" key="7">
    <source>
        <dbReference type="Pfam" id="PF03710"/>
    </source>
</evidence>
<dbReference type="SUPFAM" id="SSF81301">
    <property type="entry name" value="Nucleotidyltransferase"/>
    <property type="match status" value="2"/>
</dbReference>
<evidence type="ECO:0000313" key="9">
    <source>
        <dbReference type="EMBL" id="GJD45136.1"/>
    </source>
</evidence>
<dbReference type="PANTHER" id="PTHR30621">
    <property type="entry name" value="GLUTAMINE SYNTHETASE ADENYLYLTRANSFERASE"/>
    <property type="match status" value="1"/>
</dbReference>
<dbReference type="InterPro" id="IPR043519">
    <property type="entry name" value="NT_sf"/>
</dbReference>
<proteinExistence type="predicted"/>